<reference evidence="3" key="2">
    <citation type="submission" date="2022-01" db="EMBL/GenBank/DDBJ databases">
        <authorList>
            <person name="Yamashiro T."/>
            <person name="Shiraishi A."/>
            <person name="Satake H."/>
            <person name="Nakayama K."/>
        </authorList>
    </citation>
    <scope>NUCLEOTIDE SEQUENCE</scope>
</reference>
<feature type="region of interest" description="Disordered" evidence="1">
    <location>
        <begin position="560"/>
        <end position="581"/>
    </location>
</feature>
<keyword evidence="4" id="KW-1185">Reference proteome</keyword>
<accession>A0ABQ4YM85</accession>
<keyword evidence="2" id="KW-0732">Signal</keyword>
<gene>
    <name evidence="3" type="ORF">Tco_0728845</name>
</gene>
<evidence type="ECO:0000256" key="1">
    <source>
        <dbReference type="SAM" id="MobiDB-lite"/>
    </source>
</evidence>
<proteinExistence type="predicted"/>
<feature type="chain" id="PRO_5045159043" description="Phospholipase-like protein" evidence="2">
    <location>
        <begin position="16"/>
        <end position="581"/>
    </location>
</feature>
<feature type="signal peptide" evidence="2">
    <location>
        <begin position="1"/>
        <end position="15"/>
    </location>
</feature>
<organism evidence="3 4">
    <name type="scientific">Tanacetum coccineum</name>
    <dbReference type="NCBI Taxonomy" id="301880"/>
    <lineage>
        <taxon>Eukaryota</taxon>
        <taxon>Viridiplantae</taxon>
        <taxon>Streptophyta</taxon>
        <taxon>Embryophyta</taxon>
        <taxon>Tracheophyta</taxon>
        <taxon>Spermatophyta</taxon>
        <taxon>Magnoliopsida</taxon>
        <taxon>eudicotyledons</taxon>
        <taxon>Gunneridae</taxon>
        <taxon>Pentapetalae</taxon>
        <taxon>asterids</taxon>
        <taxon>campanulids</taxon>
        <taxon>Asterales</taxon>
        <taxon>Asteraceae</taxon>
        <taxon>Asteroideae</taxon>
        <taxon>Anthemideae</taxon>
        <taxon>Anthemidinae</taxon>
        <taxon>Tanacetum</taxon>
    </lineage>
</organism>
<dbReference type="Proteomes" id="UP001151760">
    <property type="component" value="Unassembled WGS sequence"/>
</dbReference>
<evidence type="ECO:0000256" key="2">
    <source>
        <dbReference type="SAM" id="SignalP"/>
    </source>
</evidence>
<comment type="caution">
    <text evidence="3">The sequence shown here is derived from an EMBL/GenBank/DDBJ whole genome shotgun (WGS) entry which is preliminary data.</text>
</comment>
<protein>
    <recommendedName>
        <fullName evidence="5">Phospholipase-like protein</fullName>
    </recommendedName>
</protein>
<dbReference type="PANTHER" id="PTHR48449:SF1">
    <property type="entry name" value="DUF1985 DOMAIN-CONTAINING PROTEIN"/>
    <property type="match status" value="1"/>
</dbReference>
<dbReference type="EMBL" id="BQNB010010563">
    <property type="protein sequence ID" value="GJS78964.1"/>
    <property type="molecule type" value="Genomic_DNA"/>
</dbReference>
<evidence type="ECO:0000313" key="4">
    <source>
        <dbReference type="Proteomes" id="UP001151760"/>
    </source>
</evidence>
<name>A0ABQ4YM85_9ASTR</name>
<dbReference type="PANTHER" id="PTHR48449">
    <property type="entry name" value="DUF1985 DOMAIN-CONTAINING PROTEIN"/>
    <property type="match status" value="1"/>
</dbReference>
<evidence type="ECO:0008006" key="5">
    <source>
        <dbReference type="Google" id="ProtNLM"/>
    </source>
</evidence>
<evidence type="ECO:0000313" key="3">
    <source>
        <dbReference type="EMBL" id="GJS78964.1"/>
    </source>
</evidence>
<sequence length="581" mass="66761">MVLLWWLGFVSVAAAVVWWWWWCCGGVAAVVELWWWCCGGVAVDEPVTLTCRNRDTDVVPFTYNLNGFDIQFGREEFCLITGLRFGVEYSSCYLVGRIPFRRRVFESDVDGNHITCRMLLQKIESEEFDTLNDDDAVGVCLLALLQMVLLGREPRHNVPDWYLRNAKVKWWDVLYATQNEPDSHLPKYSLTGFTWAFKGARPNRRPTPDAFEARAEWWVSSRDFFDGRIREPPRIPSRVHQHSRDEVPEDIYRHMREQDRSLKEAQSKVATHDVMLNQINVFLQGMNTGTMPGPMKGPVEVRKHYGLSDFSVFQNTQGFPQAGPKMFMMQASNSFFEGAQMTPTYPTTYDQPMSSRYPSTPHIITPIAQQGFVSWYSSYQTKVDPRPQYGPSHNRDVGGVIPDVMNRERRETLPIIFLQIPFMALPDTTVAPKTRNLKVSTFDLGNVVVDENERVEDDMIIGAHATENYISYDNVDPNKAIARVVRGDYVDCMRFLYKLEHVFLDCHIRGFRVEEQFWEELVPLLCRGGNVKAYDPNKSGWLSNDLLIRTRPLGARHTLAKSGTASMHPGSNIHDRDGSTY</sequence>
<reference evidence="3" key="1">
    <citation type="journal article" date="2022" name="Int. J. Mol. Sci.">
        <title>Draft Genome of Tanacetum Coccineum: Genomic Comparison of Closely Related Tanacetum-Family Plants.</title>
        <authorList>
            <person name="Yamashiro T."/>
            <person name="Shiraishi A."/>
            <person name="Nakayama K."/>
            <person name="Satake H."/>
        </authorList>
    </citation>
    <scope>NUCLEOTIDE SEQUENCE</scope>
</reference>